<evidence type="ECO:0000259" key="5">
    <source>
        <dbReference type="PROSITE" id="PS50977"/>
    </source>
</evidence>
<keyword evidence="3" id="KW-0804">Transcription</keyword>
<proteinExistence type="predicted"/>
<dbReference type="InterPro" id="IPR050109">
    <property type="entry name" value="HTH-type_TetR-like_transc_reg"/>
</dbReference>
<dbReference type="EMBL" id="JAVDYC010000001">
    <property type="protein sequence ID" value="MDR7327868.1"/>
    <property type="molecule type" value="Genomic_DNA"/>
</dbReference>
<dbReference type="Proteomes" id="UP001183629">
    <property type="component" value="Unassembled WGS sequence"/>
</dbReference>
<name>A0AAE4CYR0_9ACTN</name>
<dbReference type="PROSITE" id="PS50977">
    <property type="entry name" value="HTH_TETR_2"/>
    <property type="match status" value="1"/>
</dbReference>
<dbReference type="PANTHER" id="PTHR30055:SF238">
    <property type="entry name" value="MYCOFACTOCIN BIOSYNTHESIS TRANSCRIPTIONAL REGULATOR MFTR-RELATED"/>
    <property type="match status" value="1"/>
</dbReference>
<dbReference type="SUPFAM" id="SSF46689">
    <property type="entry name" value="Homeodomain-like"/>
    <property type="match status" value="1"/>
</dbReference>
<dbReference type="InterPro" id="IPR009057">
    <property type="entry name" value="Homeodomain-like_sf"/>
</dbReference>
<dbReference type="Pfam" id="PF00440">
    <property type="entry name" value="TetR_N"/>
    <property type="match status" value="1"/>
</dbReference>
<dbReference type="InterPro" id="IPR001647">
    <property type="entry name" value="HTH_TetR"/>
</dbReference>
<protein>
    <submittedName>
        <fullName evidence="6">AcrR family transcriptional regulator</fullName>
    </submittedName>
</protein>
<evidence type="ECO:0000313" key="7">
    <source>
        <dbReference type="Proteomes" id="UP001183629"/>
    </source>
</evidence>
<keyword evidence="1" id="KW-0805">Transcription regulation</keyword>
<dbReference type="GO" id="GO:0000976">
    <property type="term" value="F:transcription cis-regulatory region binding"/>
    <property type="evidence" value="ECO:0007669"/>
    <property type="project" value="TreeGrafter"/>
</dbReference>
<sequence length="187" mass="20817">MGRWEPDARQRLEQAALELFAEQGFAATTVPEITARAGLTTRTFFRHFADKREVLFAEDQAAEAAERLLTTAPPDAAPLTLILDGLRAVATERFEPKREHLRALRAIIRTDDGLRERELHKHAALREAVRTGLLARGLPSTTAALLAEICTTLLFVSVDEWLDRDDDRPLADIIGDTLTALRAVLKI</sequence>
<organism evidence="6 7">
    <name type="scientific">Catenuloplanes niger</name>
    <dbReference type="NCBI Taxonomy" id="587534"/>
    <lineage>
        <taxon>Bacteria</taxon>
        <taxon>Bacillati</taxon>
        <taxon>Actinomycetota</taxon>
        <taxon>Actinomycetes</taxon>
        <taxon>Micromonosporales</taxon>
        <taxon>Micromonosporaceae</taxon>
        <taxon>Catenuloplanes</taxon>
    </lineage>
</organism>
<reference evidence="6 7" key="1">
    <citation type="submission" date="2023-07" db="EMBL/GenBank/DDBJ databases">
        <title>Sequencing the genomes of 1000 actinobacteria strains.</title>
        <authorList>
            <person name="Klenk H.-P."/>
        </authorList>
    </citation>
    <scope>NUCLEOTIDE SEQUENCE [LARGE SCALE GENOMIC DNA]</scope>
    <source>
        <strain evidence="6 7">DSM 44711</strain>
    </source>
</reference>
<evidence type="ECO:0000256" key="2">
    <source>
        <dbReference type="ARBA" id="ARBA00023125"/>
    </source>
</evidence>
<dbReference type="PRINTS" id="PR00455">
    <property type="entry name" value="HTHTETR"/>
</dbReference>
<keyword evidence="2 4" id="KW-0238">DNA-binding</keyword>
<accession>A0AAE4CYR0</accession>
<dbReference type="PROSITE" id="PS01081">
    <property type="entry name" value="HTH_TETR_1"/>
    <property type="match status" value="1"/>
</dbReference>
<evidence type="ECO:0000256" key="3">
    <source>
        <dbReference type="ARBA" id="ARBA00023163"/>
    </source>
</evidence>
<feature type="domain" description="HTH tetR-type" evidence="5">
    <location>
        <begin position="6"/>
        <end position="66"/>
    </location>
</feature>
<dbReference type="RefSeq" id="WP_310428574.1">
    <property type="nucleotide sequence ID" value="NZ_JAVDYC010000001.1"/>
</dbReference>
<feature type="DNA-binding region" description="H-T-H motif" evidence="4">
    <location>
        <begin position="29"/>
        <end position="48"/>
    </location>
</feature>
<dbReference type="Gene3D" id="1.10.357.10">
    <property type="entry name" value="Tetracycline Repressor, domain 2"/>
    <property type="match status" value="1"/>
</dbReference>
<dbReference type="GO" id="GO:0003700">
    <property type="term" value="F:DNA-binding transcription factor activity"/>
    <property type="evidence" value="ECO:0007669"/>
    <property type="project" value="TreeGrafter"/>
</dbReference>
<dbReference type="InterPro" id="IPR023772">
    <property type="entry name" value="DNA-bd_HTH_TetR-type_CS"/>
</dbReference>
<dbReference type="AlphaFoldDB" id="A0AAE4CYR0"/>
<keyword evidence="7" id="KW-1185">Reference proteome</keyword>
<dbReference type="PANTHER" id="PTHR30055">
    <property type="entry name" value="HTH-TYPE TRANSCRIPTIONAL REGULATOR RUTR"/>
    <property type="match status" value="1"/>
</dbReference>
<gene>
    <name evidence="6" type="ORF">J2S44_008118</name>
</gene>
<evidence type="ECO:0000313" key="6">
    <source>
        <dbReference type="EMBL" id="MDR7327868.1"/>
    </source>
</evidence>
<comment type="caution">
    <text evidence="6">The sequence shown here is derived from an EMBL/GenBank/DDBJ whole genome shotgun (WGS) entry which is preliminary data.</text>
</comment>
<evidence type="ECO:0000256" key="4">
    <source>
        <dbReference type="PROSITE-ProRule" id="PRU00335"/>
    </source>
</evidence>
<evidence type="ECO:0000256" key="1">
    <source>
        <dbReference type="ARBA" id="ARBA00023015"/>
    </source>
</evidence>